<dbReference type="RefSeq" id="WP_067999796.1">
    <property type="nucleotide sequence ID" value="NZ_CP015596.1"/>
</dbReference>
<organism evidence="2 3">
    <name type="scientific">Mycobacterium adipatum</name>
    <dbReference type="NCBI Taxonomy" id="1682113"/>
    <lineage>
        <taxon>Bacteria</taxon>
        <taxon>Bacillati</taxon>
        <taxon>Actinomycetota</taxon>
        <taxon>Actinomycetes</taxon>
        <taxon>Mycobacteriales</taxon>
        <taxon>Mycobacteriaceae</taxon>
        <taxon>Mycobacterium</taxon>
    </lineage>
</organism>
<evidence type="ECO:0000313" key="3">
    <source>
        <dbReference type="Proteomes" id="UP000077143"/>
    </source>
</evidence>
<dbReference type="EMBL" id="CP015596">
    <property type="protein sequence ID" value="ANE81809.1"/>
    <property type="molecule type" value="Genomic_DNA"/>
</dbReference>
<reference evidence="2 3" key="1">
    <citation type="submission" date="2016-05" db="EMBL/GenBank/DDBJ databases">
        <title>Complete genome sequence of a phthalic acid esters degrading Mycobacterium sp. YC-RL4.</title>
        <authorList>
            <person name="Ren L."/>
            <person name="Fan S."/>
            <person name="Ruth N."/>
            <person name="Jia Y."/>
            <person name="Wang J."/>
            <person name="Qiao C."/>
        </authorList>
    </citation>
    <scope>NUCLEOTIDE SEQUENCE [LARGE SCALE GENOMIC DNA]</scope>
    <source>
        <strain evidence="2 3">YC-RL4</strain>
    </source>
</reference>
<feature type="region of interest" description="Disordered" evidence="1">
    <location>
        <begin position="1"/>
        <end position="44"/>
    </location>
</feature>
<gene>
    <name evidence="2" type="ORF">A7U43_23285</name>
</gene>
<accession>A0A172URJ3</accession>
<evidence type="ECO:0000256" key="1">
    <source>
        <dbReference type="SAM" id="MobiDB-lite"/>
    </source>
</evidence>
<keyword evidence="3" id="KW-1185">Reference proteome</keyword>
<dbReference type="KEGG" id="madi:A7U43_23285"/>
<dbReference type="Proteomes" id="UP000077143">
    <property type="component" value="Chromosome"/>
</dbReference>
<evidence type="ECO:0000313" key="2">
    <source>
        <dbReference type="EMBL" id="ANE81809.1"/>
    </source>
</evidence>
<proteinExistence type="predicted"/>
<protein>
    <submittedName>
        <fullName evidence="2">Uncharacterized protein</fullName>
    </submittedName>
</protein>
<sequence>MTRPVPDEVPEADAIEQSRDDSEPVSDPEAPDLAGDAPPLEVGTADWQEQATAVEADADEFDRRD</sequence>
<dbReference type="AlphaFoldDB" id="A0A172URJ3"/>
<dbReference type="OrthoDB" id="4752781at2"/>
<dbReference type="STRING" id="1682113.A7U43_23285"/>
<name>A0A172URJ3_9MYCO</name>